<organism evidence="3 4">
    <name type="scientific">Allomyces macrogynus (strain ATCC 38327)</name>
    <name type="common">Allomyces javanicus var. macrogynus</name>
    <dbReference type="NCBI Taxonomy" id="578462"/>
    <lineage>
        <taxon>Eukaryota</taxon>
        <taxon>Fungi</taxon>
        <taxon>Fungi incertae sedis</taxon>
        <taxon>Blastocladiomycota</taxon>
        <taxon>Blastocladiomycetes</taxon>
        <taxon>Blastocladiales</taxon>
        <taxon>Blastocladiaceae</taxon>
        <taxon>Allomyces</taxon>
    </lineage>
</organism>
<dbReference type="PANTHER" id="PTHR46230">
    <property type="match status" value="1"/>
</dbReference>
<dbReference type="GO" id="GO:0016226">
    <property type="term" value="P:iron-sulfur cluster assembly"/>
    <property type="evidence" value="ECO:0007669"/>
    <property type="project" value="TreeGrafter"/>
</dbReference>
<dbReference type="Pfam" id="PF01722">
    <property type="entry name" value="BolA"/>
    <property type="match status" value="1"/>
</dbReference>
<dbReference type="PANTHER" id="PTHR46230:SF7">
    <property type="entry name" value="BOLA-LIKE PROTEIN 1"/>
    <property type="match status" value="1"/>
</dbReference>
<evidence type="ECO:0000313" key="3">
    <source>
        <dbReference type="EMBL" id="KNE55158.1"/>
    </source>
</evidence>
<dbReference type="AlphaFoldDB" id="A0A0L0RXT8"/>
<reference evidence="3 4" key="1">
    <citation type="submission" date="2009-11" db="EMBL/GenBank/DDBJ databases">
        <title>Annotation of Allomyces macrogynus ATCC 38327.</title>
        <authorList>
            <consortium name="The Broad Institute Genome Sequencing Platform"/>
            <person name="Russ C."/>
            <person name="Cuomo C."/>
            <person name="Burger G."/>
            <person name="Gray M.W."/>
            <person name="Holland P.W.H."/>
            <person name="King N."/>
            <person name="Lang F.B.F."/>
            <person name="Roger A.J."/>
            <person name="Ruiz-Trillo I."/>
            <person name="Young S.K."/>
            <person name="Zeng Q."/>
            <person name="Gargeya S."/>
            <person name="Fitzgerald M."/>
            <person name="Haas B."/>
            <person name="Abouelleil A."/>
            <person name="Alvarado L."/>
            <person name="Arachchi H.M."/>
            <person name="Berlin A."/>
            <person name="Chapman S.B."/>
            <person name="Gearin G."/>
            <person name="Goldberg J."/>
            <person name="Griggs A."/>
            <person name="Gujja S."/>
            <person name="Hansen M."/>
            <person name="Heiman D."/>
            <person name="Howarth C."/>
            <person name="Larimer J."/>
            <person name="Lui A."/>
            <person name="MacDonald P.J.P."/>
            <person name="McCowen C."/>
            <person name="Montmayeur A."/>
            <person name="Murphy C."/>
            <person name="Neiman D."/>
            <person name="Pearson M."/>
            <person name="Priest M."/>
            <person name="Roberts A."/>
            <person name="Saif S."/>
            <person name="Shea T."/>
            <person name="Sisk P."/>
            <person name="Stolte C."/>
            <person name="Sykes S."/>
            <person name="Wortman J."/>
            <person name="Nusbaum C."/>
            <person name="Birren B."/>
        </authorList>
    </citation>
    <scope>NUCLEOTIDE SEQUENCE [LARGE SCALE GENOMIC DNA]</scope>
    <source>
        <strain evidence="3 4">ATCC 38327</strain>
    </source>
</reference>
<reference evidence="4" key="2">
    <citation type="submission" date="2009-11" db="EMBL/GenBank/DDBJ databases">
        <title>The Genome Sequence of Allomyces macrogynus strain ATCC 38327.</title>
        <authorList>
            <consortium name="The Broad Institute Genome Sequencing Platform"/>
            <person name="Russ C."/>
            <person name="Cuomo C."/>
            <person name="Shea T."/>
            <person name="Young S.K."/>
            <person name="Zeng Q."/>
            <person name="Koehrsen M."/>
            <person name="Haas B."/>
            <person name="Borodovsky M."/>
            <person name="Guigo R."/>
            <person name="Alvarado L."/>
            <person name="Berlin A."/>
            <person name="Borenstein D."/>
            <person name="Chen Z."/>
            <person name="Engels R."/>
            <person name="Freedman E."/>
            <person name="Gellesch M."/>
            <person name="Goldberg J."/>
            <person name="Griggs A."/>
            <person name="Gujja S."/>
            <person name="Heiman D."/>
            <person name="Hepburn T."/>
            <person name="Howarth C."/>
            <person name="Jen D."/>
            <person name="Larson L."/>
            <person name="Lewis B."/>
            <person name="Mehta T."/>
            <person name="Park D."/>
            <person name="Pearson M."/>
            <person name="Roberts A."/>
            <person name="Saif S."/>
            <person name="Shenoy N."/>
            <person name="Sisk P."/>
            <person name="Stolte C."/>
            <person name="Sykes S."/>
            <person name="Walk T."/>
            <person name="White J."/>
            <person name="Yandava C."/>
            <person name="Burger G."/>
            <person name="Gray M.W."/>
            <person name="Holland P.W.H."/>
            <person name="King N."/>
            <person name="Lang F.B.F."/>
            <person name="Roger A.J."/>
            <person name="Ruiz-Trillo I."/>
            <person name="Lander E."/>
            <person name="Nusbaum C."/>
        </authorList>
    </citation>
    <scope>NUCLEOTIDE SEQUENCE [LARGE SCALE GENOMIC DNA]</scope>
    <source>
        <strain evidence="4">ATCC 38327</strain>
    </source>
</reference>
<evidence type="ECO:0008006" key="5">
    <source>
        <dbReference type="Google" id="ProtNLM"/>
    </source>
</evidence>
<feature type="chain" id="PRO_5005547732" description="BolA protein" evidence="2">
    <location>
        <begin position="19"/>
        <end position="144"/>
    </location>
</feature>
<dbReference type="STRING" id="578462.A0A0L0RXT8"/>
<gene>
    <name evidence="3" type="ORF">AMAG_01080</name>
</gene>
<evidence type="ECO:0000256" key="2">
    <source>
        <dbReference type="SAM" id="SignalP"/>
    </source>
</evidence>
<dbReference type="Proteomes" id="UP000054350">
    <property type="component" value="Unassembled WGS sequence"/>
</dbReference>
<accession>A0A0L0RXT8</accession>
<dbReference type="InterPro" id="IPR036065">
    <property type="entry name" value="BolA-like_sf"/>
</dbReference>
<dbReference type="EMBL" id="GG745329">
    <property type="protein sequence ID" value="KNE55158.1"/>
    <property type="molecule type" value="Genomic_DNA"/>
</dbReference>
<protein>
    <recommendedName>
        <fullName evidence="5">BolA protein</fullName>
    </recommendedName>
</protein>
<feature type="signal peptide" evidence="2">
    <location>
        <begin position="1"/>
        <end position="18"/>
    </location>
</feature>
<keyword evidence="2" id="KW-0732">Signal</keyword>
<sequence>MFAAVTARIAAAPLIAAAATCSFRQVALSSASMSTAASAPSYPPGSVAAQIHDKITAACQPTVLDIIDDSRKHAGHAAMKGLAVKETHFRVTIVSDAFAGKPLLQRHRLIYGILGDELRAGLHALQLATKTPAEMEKAPAEGRV</sequence>
<dbReference type="OMA" id="FNDSYKH"/>
<dbReference type="OrthoDB" id="411584at2759"/>
<dbReference type="SUPFAM" id="SSF82657">
    <property type="entry name" value="BolA-like"/>
    <property type="match status" value="1"/>
</dbReference>
<comment type="similarity">
    <text evidence="1">Belongs to the BolA/IbaG family.</text>
</comment>
<dbReference type="VEuPathDB" id="FungiDB:AMAG_01080"/>
<name>A0A0L0RXT8_ALLM3</name>
<dbReference type="eggNOG" id="KOG2313">
    <property type="taxonomic scope" value="Eukaryota"/>
</dbReference>
<evidence type="ECO:0000256" key="1">
    <source>
        <dbReference type="RuleBase" id="RU003860"/>
    </source>
</evidence>
<keyword evidence="4" id="KW-1185">Reference proteome</keyword>
<proteinExistence type="inferred from homology"/>
<evidence type="ECO:0000313" key="4">
    <source>
        <dbReference type="Proteomes" id="UP000054350"/>
    </source>
</evidence>
<dbReference type="Gene3D" id="3.30.300.90">
    <property type="entry name" value="BolA-like"/>
    <property type="match status" value="1"/>
</dbReference>
<dbReference type="InterPro" id="IPR002634">
    <property type="entry name" value="BolA"/>
</dbReference>